<organism evidence="1">
    <name type="scientific">viral metagenome</name>
    <dbReference type="NCBI Taxonomy" id="1070528"/>
    <lineage>
        <taxon>unclassified sequences</taxon>
        <taxon>metagenomes</taxon>
        <taxon>organismal metagenomes</taxon>
    </lineage>
</organism>
<evidence type="ECO:0000313" key="1">
    <source>
        <dbReference type="EMBL" id="QHU07641.1"/>
    </source>
</evidence>
<dbReference type="InterPro" id="IPR036249">
    <property type="entry name" value="Thioredoxin-like_sf"/>
</dbReference>
<dbReference type="AlphaFoldDB" id="A0A6C0JRW1"/>
<dbReference type="Gene3D" id="3.40.30.10">
    <property type="entry name" value="Glutaredoxin"/>
    <property type="match status" value="1"/>
</dbReference>
<reference evidence="1" key="1">
    <citation type="journal article" date="2020" name="Nature">
        <title>Giant virus diversity and host interactions through global metagenomics.</title>
        <authorList>
            <person name="Schulz F."/>
            <person name="Roux S."/>
            <person name="Paez-Espino D."/>
            <person name="Jungbluth S."/>
            <person name="Walsh D.A."/>
            <person name="Denef V.J."/>
            <person name="McMahon K.D."/>
            <person name="Konstantinidis K.T."/>
            <person name="Eloe-Fadrosh E.A."/>
            <person name="Kyrpides N.C."/>
            <person name="Woyke T."/>
        </authorList>
    </citation>
    <scope>NUCLEOTIDE SEQUENCE</scope>
    <source>
        <strain evidence="1">GVMAG-S-1041349-163</strain>
    </source>
</reference>
<dbReference type="CDD" id="cd02947">
    <property type="entry name" value="TRX_family"/>
    <property type="match status" value="1"/>
</dbReference>
<dbReference type="SUPFAM" id="SSF52833">
    <property type="entry name" value="Thioredoxin-like"/>
    <property type="match status" value="1"/>
</dbReference>
<name>A0A6C0JRW1_9ZZZZ</name>
<accession>A0A6C0JRW1</accession>
<dbReference type="Pfam" id="PF20207">
    <property type="entry name" value="DUF6568"/>
    <property type="match status" value="1"/>
</dbReference>
<proteinExistence type="predicted"/>
<dbReference type="EMBL" id="MN740685">
    <property type="protein sequence ID" value="QHU07641.1"/>
    <property type="molecule type" value="Genomic_DNA"/>
</dbReference>
<sequence>MINFREEDFVKGFNIKMSGIVLIYFKQEGCPACKAFDEVFFRMEKNKSLLKFSNIQFVVVNLTTSNRVLQKASEGNIVIDKTPTLILFYETKPYAKFKGSGGVITQEDVSEFIDRVIKDEILKKKIEQYEPLDNSSRYNMQSVFTPSKKKNKNIDGKLYDNEFHNSLFDNFTDESLILKGKPWMPDLKHNNF</sequence>
<dbReference type="InterPro" id="IPR046698">
    <property type="entry name" value="PedC-like"/>
</dbReference>
<protein>
    <submittedName>
        <fullName evidence="1">Uncharacterized protein</fullName>
    </submittedName>
</protein>